<dbReference type="SMART" id="SM01374">
    <property type="entry name" value="Ribosomal_L14"/>
    <property type="match status" value="1"/>
</dbReference>
<dbReference type="EMBL" id="LNQE01001659">
    <property type="protein sequence ID" value="KUG14453.1"/>
    <property type="molecule type" value="Genomic_DNA"/>
</dbReference>
<evidence type="ECO:0000256" key="1">
    <source>
        <dbReference type="ARBA" id="ARBA00010745"/>
    </source>
</evidence>
<comment type="similarity">
    <text evidence="1">Belongs to the universal ribosomal protein uL14 family.</text>
</comment>
<dbReference type="PANTHER" id="PTHR11761:SF8">
    <property type="entry name" value="LARGE RIBOSOMAL SUBUNIT PROTEIN UL14"/>
    <property type="match status" value="1"/>
</dbReference>
<dbReference type="GO" id="GO:0003735">
    <property type="term" value="F:structural constituent of ribosome"/>
    <property type="evidence" value="ECO:0007669"/>
    <property type="project" value="InterPro"/>
</dbReference>
<evidence type="ECO:0000256" key="5">
    <source>
        <dbReference type="ARBA" id="ARBA00023274"/>
    </source>
</evidence>
<proteinExistence type="inferred from homology"/>
<keyword evidence="5" id="KW-0687">Ribonucleoprotein</keyword>
<dbReference type="CDD" id="cd00337">
    <property type="entry name" value="Ribosomal_uL14"/>
    <property type="match status" value="1"/>
</dbReference>
<dbReference type="InterPro" id="IPR036853">
    <property type="entry name" value="Ribosomal_uL14_sf"/>
</dbReference>
<dbReference type="SUPFAM" id="SSF50193">
    <property type="entry name" value="Ribosomal protein L14"/>
    <property type="match status" value="1"/>
</dbReference>
<name>A0A0W8F0Q6_9ZZZZ</name>
<dbReference type="GO" id="GO:0022625">
    <property type="term" value="C:cytosolic large ribosomal subunit"/>
    <property type="evidence" value="ECO:0007669"/>
    <property type="project" value="TreeGrafter"/>
</dbReference>
<evidence type="ECO:0000256" key="2">
    <source>
        <dbReference type="ARBA" id="ARBA00022730"/>
    </source>
</evidence>
<dbReference type="PANTHER" id="PTHR11761">
    <property type="entry name" value="50S/60S RIBOSOMAL PROTEIN L14/L23"/>
    <property type="match status" value="1"/>
</dbReference>
<gene>
    <name evidence="6" type="ORF">ASZ90_015909</name>
</gene>
<dbReference type="NCBIfam" id="TIGR03673">
    <property type="entry name" value="uL14_arch"/>
    <property type="match status" value="1"/>
</dbReference>
<dbReference type="HAMAP" id="MF_01367">
    <property type="entry name" value="Ribosomal_uL14"/>
    <property type="match status" value="1"/>
</dbReference>
<accession>A0A0W8F0Q6</accession>
<evidence type="ECO:0000313" key="6">
    <source>
        <dbReference type="EMBL" id="KUG14453.1"/>
    </source>
</evidence>
<keyword evidence="2" id="KW-0699">rRNA-binding</keyword>
<protein>
    <submittedName>
        <fullName evidence="6">Lsu ribosomal protein l23e (L14p)</fullName>
    </submittedName>
</protein>
<dbReference type="FunFam" id="2.40.150.20:FF:000007">
    <property type="entry name" value="50S ribosomal protein L14"/>
    <property type="match status" value="1"/>
</dbReference>
<evidence type="ECO:0000256" key="4">
    <source>
        <dbReference type="ARBA" id="ARBA00022980"/>
    </source>
</evidence>
<evidence type="ECO:0000256" key="3">
    <source>
        <dbReference type="ARBA" id="ARBA00022884"/>
    </source>
</evidence>
<dbReference type="GO" id="GO:0006412">
    <property type="term" value="P:translation"/>
    <property type="evidence" value="ECO:0007669"/>
    <property type="project" value="InterPro"/>
</dbReference>
<sequence>MKAKQSHTPRALATGSRLICADNTGAREVQIVSVFGYHGVRRRQPKMGLGDIATVSVKKGTPDMRRKLVRAVVIRQRKEMRRPSGLRVSFDDNAIVVVDEKNEPRGTEIKGPVAREVAERFPKIGSMATMIV</sequence>
<keyword evidence="4 6" id="KW-0689">Ribosomal protein</keyword>
<dbReference type="InterPro" id="IPR019972">
    <property type="entry name" value="Ribosomal_uL14_CS"/>
</dbReference>
<dbReference type="Pfam" id="PF00238">
    <property type="entry name" value="Ribosomal_L14"/>
    <property type="match status" value="1"/>
</dbReference>
<dbReference type="PROSITE" id="PS00049">
    <property type="entry name" value="RIBOSOMAL_L14"/>
    <property type="match status" value="1"/>
</dbReference>
<dbReference type="AlphaFoldDB" id="A0A0W8F0Q6"/>
<dbReference type="InterPro" id="IPR000218">
    <property type="entry name" value="Ribosomal_uL14"/>
</dbReference>
<dbReference type="InterPro" id="IPR019971">
    <property type="entry name" value="Ribosomal_uL14_arc"/>
</dbReference>
<dbReference type="Gene3D" id="2.40.150.20">
    <property type="entry name" value="Ribosomal protein L14"/>
    <property type="match status" value="1"/>
</dbReference>
<dbReference type="NCBIfam" id="NF006344">
    <property type="entry name" value="PRK08571.1"/>
    <property type="match status" value="1"/>
</dbReference>
<keyword evidence="3" id="KW-0694">RNA-binding</keyword>
<dbReference type="GO" id="GO:0070180">
    <property type="term" value="F:large ribosomal subunit rRNA binding"/>
    <property type="evidence" value="ECO:0007669"/>
    <property type="project" value="TreeGrafter"/>
</dbReference>
<comment type="caution">
    <text evidence="6">The sequence shown here is derived from an EMBL/GenBank/DDBJ whole genome shotgun (WGS) entry which is preliminary data.</text>
</comment>
<organism evidence="6">
    <name type="scientific">hydrocarbon metagenome</name>
    <dbReference type="NCBI Taxonomy" id="938273"/>
    <lineage>
        <taxon>unclassified sequences</taxon>
        <taxon>metagenomes</taxon>
        <taxon>ecological metagenomes</taxon>
    </lineage>
</organism>
<reference evidence="6" key="1">
    <citation type="journal article" date="2015" name="Proc. Natl. Acad. Sci. U.S.A.">
        <title>Networks of energetic and metabolic interactions define dynamics in microbial communities.</title>
        <authorList>
            <person name="Embree M."/>
            <person name="Liu J.K."/>
            <person name="Al-Bassam M.M."/>
            <person name="Zengler K."/>
        </authorList>
    </citation>
    <scope>NUCLEOTIDE SEQUENCE</scope>
</reference>